<dbReference type="AlphaFoldDB" id="A0A7L2RPB1"/>
<feature type="non-terminal residue" evidence="2">
    <location>
        <position position="119"/>
    </location>
</feature>
<name>A0A7L2RPB1_9PASS</name>
<protein>
    <submittedName>
        <fullName evidence="2">UFD1 protein</fullName>
    </submittedName>
</protein>
<organism evidence="2 3">
    <name type="scientific">Neodrepanis coruscans</name>
    <name type="common">wattled asity</name>
    <dbReference type="NCBI Taxonomy" id="254563"/>
    <lineage>
        <taxon>Eukaryota</taxon>
        <taxon>Metazoa</taxon>
        <taxon>Chordata</taxon>
        <taxon>Craniata</taxon>
        <taxon>Vertebrata</taxon>
        <taxon>Euteleostomi</taxon>
        <taxon>Archelosauria</taxon>
        <taxon>Archosauria</taxon>
        <taxon>Dinosauria</taxon>
        <taxon>Saurischia</taxon>
        <taxon>Theropoda</taxon>
        <taxon>Coelurosauria</taxon>
        <taxon>Aves</taxon>
        <taxon>Neognathae</taxon>
        <taxon>Neoaves</taxon>
        <taxon>Telluraves</taxon>
        <taxon>Australaves</taxon>
        <taxon>Passeriformes</taxon>
        <taxon>Philepittidae</taxon>
        <taxon>Neodrepanis</taxon>
    </lineage>
</organism>
<dbReference type="EMBL" id="VYZS01080909">
    <property type="protein sequence ID" value="NXS10818.1"/>
    <property type="molecule type" value="Genomic_DNA"/>
</dbReference>
<accession>A0A7L2RPB1</accession>
<evidence type="ECO:0000313" key="2">
    <source>
        <dbReference type="EMBL" id="NXS10818.1"/>
    </source>
</evidence>
<keyword evidence="3" id="KW-1185">Reference proteome</keyword>
<comment type="caution">
    <text evidence="2">The sequence shown here is derived from an EMBL/GenBank/DDBJ whole genome shotgun (WGS) entry which is preliminary data.</text>
</comment>
<feature type="region of interest" description="Disordered" evidence="1">
    <location>
        <begin position="1"/>
        <end position="27"/>
    </location>
</feature>
<evidence type="ECO:0000256" key="1">
    <source>
        <dbReference type="SAM" id="MobiDB-lite"/>
    </source>
</evidence>
<dbReference type="OrthoDB" id="422728at2759"/>
<reference evidence="2 3" key="1">
    <citation type="submission" date="2019-09" db="EMBL/GenBank/DDBJ databases">
        <title>Bird 10,000 Genomes (B10K) Project - Family phase.</title>
        <authorList>
            <person name="Zhang G."/>
        </authorList>
    </citation>
    <scope>NUCLEOTIDE SEQUENCE [LARGE SCALE GENOMIC DNA]</scope>
    <source>
        <strain evidence="2">B10K-DU-002-79</strain>
    </source>
</reference>
<gene>
    <name evidence="2" type="primary">Ufd1</name>
    <name evidence="2" type="ORF">NEOCOR_R03961</name>
</gene>
<proteinExistence type="predicted"/>
<sequence>VDFDAPLGYKEPERSAQHEEATDVEADHSGYVSDIGFRAFSGSGNRLDGKKKGVEPSPSPIKPGDIRRYVCFIQLSTSEGSVFEQSFRGFSPVPADESGSRFIAFSGEGQSLRKKGRKP</sequence>
<evidence type="ECO:0000313" key="3">
    <source>
        <dbReference type="Proteomes" id="UP000560066"/>
    </source>
</evidence>
<dbReference type="Proteomes" id="UP000560066">
    <property type="component" value="Unassembled WGS sequence"/>
</dbReference>
<feature type="non-terminal residue" evidence="2">
    <location>
        <position position="1"/>
    </location>
</feature>
<feature type="compositionally biased region" description="Basic and acidic residues" evidence="1">
    <location>
        <begin position="10"/>
        <end position="27"/>
    </location>
</feature>